<feature type="region of interest" description="Disordered" evidence="1">
    <location>
        <begin position="88"/>
        <end position="121"/>
    </location>
</feature>
<keyword evidence="3" id="KW-1185">Reference proteome</keyword>
<evidence type="ECO:0000256" key="1">
    <source>
        <dbReference type="SAM" id="MobiDB-lite"/>
    </source>
</evidence>
<dbReference type="AlphaFoldDB" id="A0AAV4T390"/>
<gene>
    <name evidence="2" type="ORF">CEXT_176941</name>
</gene>
<dbReference type="Proteomes" id="UP001054945">
    <property type="component" value="Unassembled WGS sequence"/>
</dbReference>
<name>A0AAV4T390_CAEEX</name>
<sequence length="139" mass="15820">MARERTKFQFQFVPISTFRNFSIPWLFSQTLGNEASTCDLSARFTSYLDAAVYMISKAKRLLPCEPIRVSQADGLRGSAAQWAQQERHLHSVAQEQGGRRQATGRVLRHGHGRRGMDSFPEKRQLPEAQGLFLQRLGEL</sequence>
<proteinExistence type="predicted"/>
<reference evidence="2 3" key="1">
    <citation type="submission" date="2021-06" db="EMBL/GenBank/DDBJ databases">
        <title>Caerostris extrusa draft genome.</title>
        <authorList>
            <person name="Kono N."/>
            <person name="Arakawa K."/>
        </authorList>
    </citation>
    <scope>NUCLEOTIDE SEQUENCE [LARGE SCALE GENOMIC DNA]</scope>
</reference>
<accession>A0AAV4T390</accession>
<evidence type="ECO:0000313" key="2">
    <source>
        <dbReference type="EMBL" id="GIY40012.1"/>
    </source>
</evidence>
<comment type="caution">
    <text evidence="2">The sequence shown here is derived from an EMBL/GenBank/DDBJ whole genome shotgun (WGS) entry which is preliminary data.</text>
</comment>
<dbReference type="EMBL" id="BPLR01010547">
    <property type="protein sequence ID" value="GIY40012.1"/>
    <property type="molecule type" value="Genomic_DNA"/>
</dbReference>
<protein>
    <submittedName>
        <fullName evidence="2">Uncharacterized protein</fullName>
    </submittedName>
</protein>
<evidence type="ECO:0000313" key="3">
    <source>
        <dbReference type="Proteomes" id="UP001054945"/>
    </source>
</evidence>
<organism evidence="2 3">
    <name type="scientific">Caerostris extrusa</name>
    <name type="common">Bark spider</name>
    <name type="synonym">Caerostris bankana</name>
    <dbReference type="NCBI Taxonomy" id="172846"/>
    <lineage>
        <taxon>Eukaryota</taxon>
        <taxon>Metazoa</taxon>
        <taxon>Ecdysozoa</taxon>
        <taxon>Arthropoda</taxon>
        <taxon>Chelicerata</taxon>
        <taxon>Arachnida</taxon>
        <taxon>Araneae</taxon>
        <taxon>Araneomorphae</taxon>
        <taxon>Entelegynae</taxon>
        <taxon>Araneoidea</taxon>
        <taxon>Araneidae</taxon>
        <taxon>Caerostris</taxon>
    </lineage>
</organism>